<evidence type="ECO:0000256" key="4">
    <source>
        <dbReference type="ARBA" id="ARBA00023163"/>
    </source>
</evidence>
<organism evidence="8">
    <name type="scientific">Musa acuminata subsp. malaccensis</name>
    <name type="common">Wild banana</name>
    <name type="synonym">Musa malaccensis</name>
    <dbReference type="NCBI Taxonomy" id="214687"/>
    <lineage>
        <taxon>Eukaryota</taxon>
        <taxon>Viridiplantae</taxon>
        <taxon>Streptophyta</taxon>
        <taxon>Embryophyta</taxon>
        <taxon>Tracheophyta</taxon>
        <taxon>Spermatophyta</taxon>
        <taxon>Magnoliopsida</taxon>
        <taxon>Liliopsida</taxon>
        <taxon>Zingiberales</taxon>
        <taxon>Musaceae</taxon>
        <taxon>Musa</taxon>
    </lineage>
</organism>
<dbReference type="Pfam" id="PF26575">
    <property type="entry name" value="HHO5_N"/>
    <property type="match status" value="1"/>
</dbReference>
<dbReference type="GO" id="GO:0003677">
    <property type="term" value="F:DNA binding"/>
    <property type="evidence" value="ECO:0007669"/>
    <property type="project" value="UniProtKB-KW"/>
</dbReference>
<dbReference type="InterPro" id="IPR009057">
    <property type="entry name" value="Homeodomain-like_sf"/>
</dbReference>
<sequence>MIEPAAMGSEVGLALQLCAMRTVGGFVKDAATESAGRAARLVESIKILEEEKRKIEAFQRELPLCMHLLGEGPLDASFSLSFHWIRFLAVLRIPVAVIDGLKKETERCGGGCFGRVLQELLPVESRVEEDGEVKVDDKMNWMSSAQLWSDNYGENDISHENHEVMICGKKKEELFVIFFLLTWIFHFWSRQEGRRQGKENLFLECKSPGGDGAFLPFEALSTVSASSEEKKPAAALPDRRGCGRGPKSVGRAPESSPAPATVCGRLGFQSQHQPSRKARRCWSQELHRRFTVAIQQLGGAQGDVVFVDAVATPKQIREVMKVEGLTNDEVKSHLQKYRLHAGKLPNASSAMASPPGAVGGSSCVRLQQQCISPPPQQSVSPSGSLSTEPSSAG</sequence>
<evidence type="ECO:0000256" key="2">
    <source>
        <dbReference type="ARBA" id="ARBA00023015"/>
    </source>
</evidence>
<dbReference type="InterPro" id="IPR006447">
    <property type="entry name" value="Myb_dom_plants"/>
</dbReference>
<feature type="compositionally biased region" description="Basic and acidic residues" evidence="6">
    <location>
        <begin position="228"/>
        <end position="241"/>
    </location>
</feature>
<feature type="region of interest" description="Disordered" evidence="6">
    <location>
        <begin position="346"/>
        <end position="393"/>
    </location>
</feature>
<evidence type="ECO:0000259" key="7">
    <source>
        <dbReference type="Pfam" id="PF26575"/>
    </source>
</evidence>
<reference evidence="8" key="1">
    <citation type="submission" date="2021-03" db="EMBL/GenBank/DDBJ databases">
        <authorList>
            <consortium name="Genoscope - CEA"/>
            <person name="William W."/>
        </authorList>
    </citation>
    <scope>NUCLEOTIDE SEQUENCE</scope>
    <source>
        <strain evidence="8">Doubled-haploid Pahang</strain>
    </source>
</reference>
<dbReference type="InterPro" id="IPR058673">
    <property type="entry name" value="HHO5-like_N"/>
</dbReference>
<evidence type="ECO:0000256" key="1">
    <source>
        <dbReference type="ARBA" id="ARBA00004123"/>
    </source>
</evidence>
<dbReference type="SUPFAM" id="SSF46689">
    <property type="entry name" value="Homeodomain-like"/>
    <property type="match status" value="1"/>
</dbReference>
<gene>
    <name evidence="8" type="ORF">GSMUA_145050.1</name>
</gene>
<dbReference type="GO" id="GO:0003700">
    <property type="term" value="F:DNA-binding transcription factor activity"/>
    <property type="evidence" value="ECO:0007669"/>
    <property type="project" value="InterPro"/>
</dbReference>
<feature type="domain" description="HHO5-like N-terminal" evidence="7">
    <location>
        <begin position="17"/>
        <end position="71"/>
    </location>
</feature>
<name>A0A8D7ABW6_MUSAM</name>
<dbReference type="PANTHER" id="PTHR31003">
    <property type="entry name" value="MYB FAMILY TRANSCRIPTION FACTOR"/>
    <property type="match status" value="1"/>
</dbReference>
<accession>A0A8D7ABW6</accession>
<evidence type="ECO:0000256" key="5">
    <source>
        <dbReference type="ARBA" id="ARBA00023242"/>
    </source>
</evidence>
<keyword evidence="5" id="KW-0539">Nucleus</keyword>
<keyword evidence="4" id="KW-0804">Transcription</keyword>
<evidence type="ECO:0000256" key="3">
    <source>
        <dbReference type="ARBA" id="ARBA00023125"/>
    </source>
</evidence>
<keyword evidence="3" id="KW-0238">DNA-binding</keyword>
<evidence type="ECO:0000313" key="8">
    <source>
        <dbReference type="EMBL" id="CAG1844710.1"/>
    </source>
</evidence>
<dbReference type="AlphaFoldDB" id="A0A8D7ABW6"/>
<dbReference type="EMBL" id="HG996469">
    <property type="protein sequence ID" value="CAG1844710.1"/>
    <property type="molecule type" value="Genomic_DNA"/>
</dbReference>
<dbReference type="PANTHER" id="PTHR31003:SF3">
    <property type="entry name" value="HOMEODOMAIN-LIKE SUPERFAMILY PROTEIN-RELATED"/>
    <property type="match status" value="1"/>
</dbReference>
<dbReference type="NCBIfam" id="TIGR01557">
    <property type="entry name" value="myb_SHAQKYF"/>
    <property type="match status" value="1"/>
</dbReference>
<protein>
    <submittedName>
        <fullName evidence="8">(wild Malaysian banana) hypothetical protein</fullName>
    </submittedName>
</protein>
<comment type="subcellular location">
    <subcellularLocation>
        <location evidence="1">Nucleus</location>
    </subcellularLocation>
</comment>
<proteinExistence type="predicted"/>
<feature type="compositionally biased region" description="Low complexity" evidence="6">
    <location>
        <begin position="367"/>
        <end position="393"/>
    </location>
</feature>
<evidence type="ECO:0000256" key="6">
    <source>
        <dbReference type="SAM" id="MobiDB-lite"/>
    </source>
</evidence>
<keyword evidence="2" id="KW-0805">Transcription regulation</keyword>
<dbReference type="InterPro" id="IPR044787">
    <property type="entry name" value="HHO5-like"/>
</dbReference>
<feature type="region of interest" description="Disordered" evidence="6">
    <location>
        <begin position="228"/>
        <end position="260"/>
    </location>
</feature>
<dbReference type="GO" id="GO:0005634">
    <property type="term" value="C:nucleus"/>
    <property type="evidence" value="ECO:0007669"/>
    <property type="project" value="UniProtKB-SubCell"/>
</dbReference>
<dbReference type="Gene3D" id="1.10.10.60">
    <property type="entry name" value="Homeodomain-like"/>
    <property type="match status" value="1"/>
</dbReference>